<reference evidence="17 18" key="1">
    <citation type="submission" date="2019-02" db="EMBL/GenBank/DDBJ databases">
        <title>Genomic Encyclopedia of Type Strains, Phase IV (KMG-IV): sequencing the most valuable type-strain genomes for metagenomic binning, comparative biology and taxonomic classification.</title>
        <authorList>
            <person name="Goeker M."/>
        </authorList>
    </citation>
    <scope>NUCLEOTIDE SEQUENCE [LARGE SCALE GENOMIC DNA]</scope>
    <source>
        <strain evidence="17 18">DSM 16618</strain>
    </source>
</reference>
<feature type="transmembrane region" description="Helical" evidence="14">
    <location>
        <begin position="181"/>
        <end position="204"/>
    </location>
</feature>
<dbReference type="Pfam" id="PF01435">
    <property type="entry name" value="Peptidase_M48"/>
    <property type="match status" value="1"/>
</dbReference>
<gene>
    <name evidence="17" type="ORF">EV679_2007</name>
</gene>
<dbReference type="EMBL" id="SGWZ01000003">
    <property type="protein sequence ID" value="RZS69413.1"/>
    <property type="molecule type" value="Genomic_DNA"/>
</dbReference>
<evidence type="ECO:0000256" key="3">
    <source>
        <dbReference type="ARBA" id="ARBA00022692"/>
    </source>
</evidence>
<evidence type="ECO:0000256" key="14">
    <source>
        <dbReference type="SAM" id="Phobius"/>
    </source>
</evidence>
<accession>A0A4Q7MNY6</accession>
<evidence type="ECO:0000256" key="7">
    <source>
        <dbReference type="ARBA" id="ARBA00022833"/>
    </source>
</evidence>
<keyword evidence="9 13" id="KW-0482">Metalloprotease</keyword>
<name>A0A4Q7MNY6_9BURK</name>
<dbReference type="GO" id="GO:0071586">
    <property type="term" value="P:CAAX-box protein processing"/>
    <property type="evidence" value="ECO:0007669"/>
    <property type="project" value="InterPro"/>
</dbReference>
<feature type="transmembrane region" description="Helical" evidence="14">
    <location>
        <begin position="106"/>
        <end position="127"/>
    </location>
</feature>
<dbReference type="Proteomes" id="UP000292039">
    <property type="component" value="Unassembled WGS sequence"/>
</dbReference>
<dbReference type="GO" id="GO:0046872">
    <property type="term" value="F:metal ion binding"/>
    <property type="evidence" value="ECO:0007669"/>
    <property type="project" value="UniProtKB-KW"/>
</dbReference>
<feature type="transmembrane region" description="Helical" evidence="14">
    <location>
        <begin position="336"/>
        <end position="354"/>
    </location>
</feature>
<evidence type="ECO:0000313" key="18">
    <source>
        <dbReference type="Proteomes" id="UP000292039"/>
    </source>
</evidence>
<evidence type="ECO:0000256" key="1">
    <source>
        <dbReference type="ARBA" id="ARBA00004477"/>
    </source>
</evidence>
<evidence type="ECO:0000256" key="4">
    <source>
        <dbReference type="ARBA" id="ARBA00022723"/>
    </source>
</evidence>
<feature type="domain" description="CAAX prenyl protease 1 N-terminal" evidence="16">
    <location>
        <begin position="34"/>
        <end position="210"/>
    </location>
</feature>
<keyword evidence="7 12" id="KW-0862">Zinc</keyword>
<evidence type="ECO:0000256" key="13">
    <source>
        <dbReference type="RuleBase" id="RU003983"/>
    </source>
</evidence>
<dbReference type="InterPro" id="IPR032456">
    <property type="entry name" value="Peptidase_M48_N"/>
</dbReference>
<keyword evidence="3 14" id="KW-0812">Transmembrane</keyword>
<evidence type="ECO:0000256" key="9">
    <source>
        <dbReference type="ARBA" id="ARBA00023049"/>
    </source>
</evidence>
<feature type="active site" description="Proton donor" evidence="11">
    <location>
        <position position="369"/>
    </location>
</feature>
<keyword evidence="8 14" id="KW-1133">Transmembrane helix</keyword>
<evidence type="ECO:0000259" key="15">
    <source>
        <dbReference type="Pfam" id="PF01435"/>
    </source>
</evidence>
<dbReference type="CDD" id="cd07343">
    <property type="entry name" value="M48A_Zmpste24p_like"/>
    <property type="match status" value="1"/>
</dbReference>
<keyword evidence="2 13" id="KW-0645">Protease</keyword>
<dbReference type="FunFam" id="3.30.2010.10:FF:000002">
    <property type="entry name" value="CAAX prenyl protease"/>
    <property type="match status" value="1"/>
</dbReference>
<sequence>MLLPDAFPSSLTWLFLAALVLNLLVKRLLGWRHARHVQTHRDRVPEAFAGHIGLFSHQRAANYTVARLRLGWLNTCADAVVLLILTLGGGLAALESWIAAWQWPPLAHQLALLGLALLVMAPIDLVFNWWRHFRLEARFGFNRMTQRLFVADTIKGTLLSILLGAPLSAAVLALMASGPYWWLYAWLLWSAFSLFIMLVFPAWIAPLFNRFSPLNDDALGARIHALAQRCGFALNGLYVMDSSRRSAHGNAYFTGMGKMRRIVFFDTLLAKLNHDEIEAVLAHELGHFRHGHIRQRLLLAQFLSLVTLGILAWLAAQPGFYTAFNAVPANASSQPAMALLLFFLVSPVFTFFLTPVRSWLSRRHEYQADAYAAAQSQPAFLVAALLKLYNDNAATLTPDPVHSAFYDTHPPAALRIAHLNQLEQAA</sequence>
<organism evidence="17 18">
    <name type="scientific">Kerstersia gyiorum</name>
    <dbReference type="NCBI Taxonomy" id="206506"/>
    <lineage>
        <taxon>Bacteria</taxon>
        <taxon>Pseudomonadati</taxon>
        <taxon>Pseudomonadota</taxon>
        <taxon>Betaproteobacteria</taxon>
        <taxon>Burkholderiales</taxon>
        <taxon>Alcaligenaceae</taxon>
        <taxon>Kerstersia</taxon>
    </lineage>
</organism>
<evidence type="ECO:0000256" key="5">
    <source>
        <dbReference type="ARBA" id="ARBA00022801"/>
    </source>
</evidence>
<evidence type="ECO:0000256" key="10">
    <source>
        <dbReference type="ARBA" id="ARBA00023136"/>
    </source>
</evidence>
<evidence type="ECO:0000256" key="12">
    <source>
        <dbReference type="PIRSR" id="PIRSR627057-2"/>
    </source>
</evidence>
<dbReference type="GO" id="GO:0004222">
    <property type="term" value="F:metalloendopeptidase activity"/>
    <property type="evidence" value="ECO:0007669"/>
    <property type="project" value="InterPro"/>
</dbReference>
<feature type="transmembrane region" description="Helical" evidence="14">
    <location>
        <begin position="148"/>
        <end position="175"/>
    </location>
</feature>
<protein>
    <submittedName>
        <fullName evidence="17">STE24 endopeptidase</fullName>
    </submittedName>
</protein>
<dbReference type="Gene3D" id="3.30.2010.10">
    <property type="entry name" value="Metalloproteases ('zincins'), catalytic domain"/>
    <property type="match status" value="1"/>
</dbReference>
<feature type="transmembrane region" description="Helical" evidence="14">
    <location>
        <begin position="79"/>
        <end position="100"/>
    </location>
</feature>
<comment type="caution">
    <text evidence="17">The sequence shown here is derived from an EMBL/GenBank/DDBJ whole genome shotgun (WGS) entry which is preliminary data.</text>
</comment>
<dbReference type="InterPro" id="IPR001915">
    <property type="entry name" value="Peptidase_M48"/>
</dbReference>
<feature type="transmembrane region" description="Helical" evidence="14">
    <location>
        <begin position="297"/>
        <end position="316"/>
    </location>
</feature>
<feature type="domain" description="Peptidase M48" evidence="15">
    <location>
        <begin position="214"/>
        <end position="422"/>
    </location>
</feature>
<feature type="binding site" evidence="12">
    <location>
        <position position="283"/>
    </location>
    <ligand>
        <name>Zn(2+)</name>
        <dbReference type="ChEBI" id="CHEBI:29105"/>
        <note>catalytic</note>
    </ligand>
</feature>
<evidence type="ECO:0000256" key="2">
    <source>
        <dbReference type="ARBA" id="ARBA00022670"/>
    </source>
</evidence>
<evidence type="ECO:0000259" key="16">
    <source>
        <dbReference type="Pfam" id="PF16491"/>
    </source>
</evidence>
<evidence type="ECO:0000256" key="6">
    <source>
        <dbReference type="ARBA" id="ARBA00022824"/>
    </source>
</evidence>
<evidence type="ECO:0000256" key="11">
    <source>
        <dbReference type="PIRSR" id="PIRSR627057-1"/>
    </source>
</evidence>
<proteinExistence type="inferred from homology"/>
<feature type="binding site" evidence="12">
    <location>
        <position position="287"/>
    </location>
    <ligand>
        <name>Zn(2+)</name>
        <dbReference type="ChEBI" id="CHEBI:29105"/>
        <note>catalytic</note>
    </ligand>
</feature>
<dbReference type="Pfam" id="PF16491">
    <property type="entry name" value="Peptidase_M48_N"/>
    <property type="match status" value="1"/>
</dbReference>
<keyword evidence="6" id="KW-0256">Endoplasmic reticulum</keyword>
<comment type="similarity">
    <text evidence="13">Belongs to the peptidase M48 family.</text>
</comment>
<comment type="subcellular location">
    <subcellularLocation>
        <location evidence="1">Endoplasmic reticulum membrane</location>
        <topology evidence="1">Multi-pass membrane protein</topology>
    </subcellularLocation>
</comment>
<feature type="transmembrane region" description="Helical" evidence="14">
    <location>
        <begin position="6"/>
        <end position="25"/>
    </location>
</feature>
<keyword evidence="10 14" id="KW-0472">Membrane</keyword>
<dbReference type="RefSeq" id="WP_130487120.1">
    <property type="nucleotide sequence ID" value="NZ_CBCSEB010000006.1"/>
</dbReference>
<feature type="active site" evidence="11">
    <location>
        <position position="284"/>
    </location>
</feature>
<comment type="cofactor">
    <cofactor evidence="12 13">
        <name>Zn(2+)</name>
        <dbReference type="ChEBI" id="CHEBI:29105"/>
    </cofactor>
    <text evidence="12 13">Binds 1 zinc ion per subunit.</text>
</comment>
<evidence type="ECO:0000256" key="8">
    <source>
        <dbReference type="ARBA" id="ARBA00022989"/>
    </source>
</evidence>
<feature type="binding site" evidence="12">
    <location>
        <position position="365"/>
    </location>
    <ligand>
        <name>Zn(2+)</name>
        <dbReference type="ChEBI" id="CHEBI:29105"/>
        <note>catalytic</note>
    </ligand>
</feature>
<dbReference type="InterPro" id="IPR027057">
    <property type="entry name" value="CAXX_Prtase_1"/>
</dbReference>
<dbReference type="AlphaFoldDB" id="A0A4Q7MNY6"/>
<keyword evidence="5 13" id="KW-0378">Hydrolase</keyword>
<dbReference type="PANTHER" id="PTHR10120">
    <property type="entry name" value="CAAX PRENYL PROTEASE 1"/>
    <property type="match status" value="1"/>
</dbReference>
<keyword evidence="4 12" id="KW-0479">Metal-binding</keyword>
<evidence type="ECO:0000313" key="17">
    <source>
        <dbReference type="EMBL" id="RZS69413.1"/>
    </source>
</evidence>